<accession>A0A9W9HE86</accession>
<evidence type="ECO:0000313" key="3">
    <source>
        <dbReference type="Proteomes" id="UP001147746"/>
    </source>
</evidence>
<dbReference type="PANTHER" id="PTHR42791">
    <property type="entry name" value="GNAT FAMILY ACETYLTRANSFERASE"/>
    <property type="match status" value="1"/>
</dbReference>
<dbReference type="SUPFAM" id="SSF55729">
    <property type="entry name" value="Acyl-CoA N-acyltransferases (Nat)"/>
    <property type="match status" value="1"/>
</dbReference>
<dbReference type="PANTHER" id="PTHR42791:SF4">
    <property type="entry name" value="ACETYLTRANSFERASE, GNAT FAMILY FAMILY (AFU_ORTHOLOGUE AFUA_4G09540)-RELATED"/>
    <property type="match status" value="1"/>
</dbReference>
<organism evidence="2 3">
    <name type="scientific">Penicillium atrosanguineum</name>
    <dbReference type="NCBI Taxonomy" id="1132637"/>
    <lineage>
        <taxon>Eukaryota</taxon>
        <taxon>Fungi</taxon>
        <taxon>Dikarya</taxon>
        <taxon>Ascomycota</taxon>
        <taxon>Pezizomycotina</taxon>
        <taxon>Eurotiomycetes</taxon>
        <taxon>Eurotiomycetidae</taxon>
        <taxon>Eurotiales</taxon>
        <taxon>Aspergillaceae</taxon>
        <taxon>Penicillium</taxon>
    </lineage>
</organism>
<reference evidence="2" key="1">
    <citation type="submission" date="2022-12" db="EMBL/GenBank/DDBJ databases">
        <authorList>
            <person name="Petersen C."/>
        </authorList>
    </citation>
    <scope>NUCLEOTIDE SEQUENCE</scope>
    <source>
        <strain evidence="2">IBT 21472</strain>
    </source>
</reference>
<dbReference type="InterPro" id="IPR016181">
    <property type="entry name" value="Acyl_CoA_acyltransferase"/>
</dbReference>
<dbReference type="Proteomes" id="UP001147746">
    <property type="component" value="Unassembled WGS sequence"/>
</dbReference>
<sequence length="241" mass="27624">MSIEIVPLAEADIPGAVDCLQRAFSDDPYFQWVFNEPSKFNIERNAASLASHFRYAINCDDPLFVARVSRAASEVKTDHEIKLPAGSIVGVSWWCSPREVSVPQTWSVWAQDWLLSFRQLMNNILFWGRGGLNASRYWVYKQVQRETQKEIWKDPRGYYFCNVLCVSSAVRGMGVGKRLMDIVMDKADAEEMPCYLESSKGYPNVLIYEKMGFELAKEIECVEGGDVCRLYCMLRQPRSKT</sequence>
<dbReference type="AlphaFoldDB" id="A0A9W9HE86"/>
<reference evidence="2" key="2">
    <citation type="journal article" date="2023" name="IMA Fungus">
        <title>Comparative genomic study of the Penicillium genus elucidates a diverse pangenome and 15 lateral gene transfer events.</title>
        <authorList>
            <person name="Petersen C."/>
            <person name="Sorensen T."/>
            <person name="Nielsen M.R."/>
            <person name="Sondergaard T.E."/>
            <person name="Sorensen J.L."/>
            <person name="Fitzpatrick D.A."/>
            <person name="Frisvad J.C."/>
            <person name="Nielsen K.L."/>
        </authorList>
    </citation>
    <scope>NUCLEOTIDE SEQUENCE</scope>
    <source>
        <strain evidence="2">IBT 21472</strain>
    </source>
</reference>
<evidence type="ECO:0000259" key="1">
    <source>
        <dbReference type="Pfam" id="PF13508"/>
    </source>
</evidence>
<dbReference type="InterPro" id="IPR052523">
    <property type="entry name" value="Trichothecene_AcTrans"/>
</dbReference>
<dbReference type="Pfam" id="PF13508">
    <property type="entry name" value="Acetyltransf_7"/>
    <property type="match status" value="1"/>
</dbReference>
<dbReference type="Gene3D" id="3.40.630.30">
    <property type="match status" value="1"/>
</dbReference>
<keyword evidence="3" id="KW-1185">Reference proteome</keyword>
<dbReference type="CDD" id="cd04301">
    <property type="entry name" value="NAT_SF"/>
    <property type="match status" value="1"/>
</dbReference>
<proteinExistence type="predicted"/>
<protein>
    <recommendedName>
        <fullName evidence="1">N-acetyltransferase domain-containing protein</fullName>
    </recommendedName>
</protein>
<dbReference type="OrthoDB" id="512662at2759"/>
<gene>
    <name evidence="2" type="ORF">N7476_007566</name>
</gene>
<dbReference type="InterPro" id="IPR000182">
    <property type="entry name" value="GNAT_dom"/>
</dbReference>
<comment type="caution">
    <text evidence="2">The sequence shown here is derived from an EMBL/GenBank/DDBJ whole genome shotgun (WGS) entry which is preliminary data.</text>
</comment>
<dbReference type="EMBL" id="JAPZBO010000007">
    <property type="protein sequence ID" value="KAJ5311706.1"/>
    <property type="molecule type" value="Genomic_DNA"/>
</dbReference>
<feature type="domain" description="N-acetyltransferase" evidence="1">
    <location>
        <begin position="135"/>
        <end position="214"/>
    </location>
</feature>
<name>A0A9W9HE86_9EURO</name>
<dbReference type="GO" id="GO:0016747">
    <property type="term" value="F:acyltransferase activity, transferring groups other than amino-acyl groups"/>
    <property type="evidence" value="ECO:0007669"/>
    <property type="project" value="InterPro"/>
</dbReference>
<evidence type="ECO:0000313" key="2">
    <source>
        <dbReference type="EMBL" id="KAJ5311706.1"/>
    </source>
</evidence>